<accession>A0AA89C0S7</accession>
<feature type="transmembrane region" description="Helical" evidence="1">
    <location>
        <begin position="231"/>
        <end position="252"/>
    </location>
</feature>
<keyword evidence="1" id="KW-0812">Transmembrane</keyword>
<dbReference type="Proteomes" id="UP001186944">
    <property type="component" value="Unassembled WGS sequence"/>
</dbReference>
<keyword evidence="1" id="KW-1133">Transmembrane helix</keyword>
<protein>
    <submittedName>
        <fullName evidence="2">Uncharacterized protein</fullName>
    </submittedName>
</protein>
<keyword evidence="3" id="KW-1185">Reference proteome</keyword>
<dbReference type="EMBL" id="VSWD01000005">
    <property type="protein sequence ID" value="KAK3103770.1"/>
    <property type="molecule type" value="Genomic_DNA"/>
</dbReference>
<organism evidence="2 3">
    <name type="scientific">Pinctada imbricata</name>
    <name type="common">Atlantic pearl-oyster</name>
    <name type="synonym">Pinctada martensii</name>
    <dbReference type="NCBI Taxonomy" id="66713"/>
    <lineage>
        <taxon>Eukaryota</taxon>
        <taxon>Metazoa</taxon>
        <taxon>Spiralia</taxon>
        <taxon>Lophotrochozoa</taxon>
        <taxon>Mollusca</taxon>
        <taxon>Bivalvia</taxon>
        <taxon>Autobranchia</taxon>
        <taxon>Pteriomorphia</taxon>
        <taxon>Pterioida</taxon>
        <taxon>Pterioidea</taxon>
        <taxon>Pteriidae</taxon>
        <taxon>Pinctada</taxon>
    </lineage>
</organism>
<evidence type="ECO:0000256" key="1">
    <source>
        <dbReference type="SAM" id="Phobius"/>
    </source>
</evidence>
<sequence>MGNRCRLMMAICHGNSGRYGYPGLREHNPPTFPITQRSRRTYNCGVKQPPHCQMTTHKQDPSIQNLRGFYLELFATGNPLSETYEITLEENIQNECRRWKLRRVRYSVTCIYYGHDRILVNVKSKPQPPINVSKEGTYIASGSISTDRKGVFNKSRGCKSIDTTYLKCGPHEHGTTVSRTPAPTVKSITSTLKSWSEYLTGSTTKGPQSTKSTDVTNLVTQILRNETTKPLVPILIAVLIFVCIIISAIAFCKIRNIHPCKKDQTDSYSLGFENNCIRNHMNIKESIRNSTTTNRIIPGNNCQETSRNQDYDGREMRISERTDGCQYCEAVCTKTLDIPQRRTVQFVNRCEAEDTDSSGIPDFYLPCGNSPTGSVTSSTLASEILKLNFPECRMQHMNEQSFMRESIDKNKSAQCRCNVDSGFSEISSYDF</sequence>
<comment type="caution">
    <text evidence="2">The sequence shown here is derived from an EMBL/GenBank/DDBJ whole genome shotgun (WGS) entry which is preliminary data.</text>
</comment>
<name>A0AA89C0S7_PINIB</name>
<evidence type="ECO:0000313" key="2">
    <source>
        <dbReference type="EMBL" id="KAK3103770.1"/>
    </source>
</evidence>
<evidence type="ECO:0000313" key="3">
    <source>
        <dbReference type="Proteomes" id="UP001186944"/>
    </source>
</evidence>
<dbReference type="AlphaFoldDB" id="A0AA89C0S7"/>
<gene>
    <name evidence="2" type="ORF">FSP39_021743</name>
</gene>
<keyword evidence="1" id="KW-0472">Membrane</keyword>
<proteinExistence type="predicted"/>
<reference evidence="2" key="1">
    <citation type="submission" date="2019-08" db="EMBL/GenBank/DDBJ databases">
        <title>The improved chromosome-level genome for the pearl oyster Pinctada fucata martensii using PacBio sequencing and Hi-C.</title>
        <authorList>
            <person name="Zheng Z."/>
        </authorList>
    </citation>
    <scope>NUCLEOTIDE SEQUENCE</scope>
    <source>
        <strain evidence="2">ZZ-2019</strain>
        <tissue evidence="2">Adductor muscle</tissue>
    </source>
</reference>